<gene>
    <name evidence="1" type="ORF">TNCT_232011</name>
</gene>
<evidence type="ECO:0000313" key="1">
    <source>
        <dbReference type="EMBL" id="GFR30457.1"/>
    </source>
</evidence>
<dbReference type="AlphaFoldDB" id="A0A8X6M3C5"/>
<comment type="caution">
    <text evidence="1">The sequence shown here is derived from an EMBL/GenBank/DDBJ whole genome shotgun (WGS) entry which is preliminary data.</text>
</comment>
<protein>
    <submittedName>
        <fullName evidence="1">Uncharacterized protein</fullName>
    </submittedName>
</protein>
<dbReference type="Proteomes" id="UP000887116">
    <property type="component" value="Unassembled WGS sequence"/>
</dbReference>
<accession>A0A8X6M3C5</accession>
<sequence>MHKDSYNPVLVYKPFGSSLANNPLIKKQDFILGIMTELLELYGKNKIIMWILPKGQISIVTLLATIMVSDDNHEGLPIAICYSNRVNSDVLEPFFEEIKNRLHVQCSDLDNVATTVLLEKPTEGKSTVIAVQDTADLYIFRKCER</sequence>
<proteinExistence type="predicted"/>
<organism evidence="1 2">
    <name type="scientific">Trichonephila clavata</name>
    <name type="common">Joro spider</name>
    <name type="synonym">Nephila clavata</name>
    <dbReference type="NCBI Taxonomy" id="2740835"/>
    <lineage>
        <taxon>Eukaryota</taxon>
        <taxon>Metazoa</taxon>
        <taxon>Ecdysozoa</taxon>
        <taxon>Arthropoda</taxon>
        <taxon>Chelicerata</taxon>
        <taxon>Arachnida</taxon>
        <taxon>Araneae</taxon>
        <taxon>Araneomorphae</taxon>
        <taxon>Entelegynae</taxon>
        <taxon>Araneoidea</taxon>
        <taxon>Nephilidae</taxon>
        <taxon>Trichonephila</taxon>
    </lineage>
</organism>
<evidence type="ECO:0000313" key="2">
    <source>
        <dbReference type="Proteomes" id="UP000887116"/>
    </source>
</evidence>
<name>A0A8X6M3C5_TRICU</name>
<dbReference type="EMBL" id="BMAO01019420">
    <property type="protein sequence ID" value="GFR30457.1"/>
    <property type="molecule type" value="Genomic_DNA"/>
</dbReference>
<reference evidence="1" key="1">
    <citation type="submission" date="2020-07" db="EMBL/GenBank/DDBJ databases">
        <title>Multicomponent nature underlies the extraordinary mechanical properties of spider dragline silk.</title>
        <authorList>
            <person name="Kono N."/>
            <person name="Nakamura H."/>
            <person name="Mori M."/>
            <person name="Yoshida Y."/>
            <person name="Ohtoshi R."/>
            <person name="Malay A.D."/>
            <person name="Moran D.A.P."/>
            <person name="Tomita M."/>
            <person name="Numata K."/>
            <person name="Arakawa K."/>
        </authorList>
    </citation>
    <scope>NUCLEOTIDE SEQUENCE</scope>
</reference>
<keyword evidence="2" id="KW-1185">Reference proteome</keyword>